<evidence type="ECO:0000313" key="2">
    <source>
        <dbReference type="Proteomes" id="UP000230353"/>
    </source>
</evidence>
<dbReference type="Proteomes" id="UP000230353">
    <property type="component" value="Unassembled WGS sequence"/>
</dbReference>
<dbReference type="EMBL" id="PEZL01000036">
    <property type="protein sequence ID" value="PIS13301.1"/>
    <property type="molecule type" value="Genomic_DNA"/>
</dbReference>
<accession>A0A2H0WKW2</accession>
<comment type="caution">
    <text evidence="1">The sequence shown here is derived from an EMBL/GenBank/DDBJ whole genome shotgun (WGS) entry which is preliminary data.</text>
</comment>
<gene>
    <name evidence="1" type="ORF">COT67_02505</name>
</gene>
<organism evidence="1 2">
    <name type="scientific">Candidatus Tagabacteria bacterium CG09_land_8_20_14_0_10_41_14</name>
    <dbReference type="NCBI Taxonomy" id="1975021"/>
    <lineage>
        <taxon>Bacteria</taxon>
        <taxon>Candidatus Tagaibacteriota</taxon>
    </lineage>
</organism>
<reference evidence="2" key="1">
    <citation type="submission" date="2017-09" db="EMBL/GenBank/DDBJ databases">
        <title>Depth-based differentiation of microbial function through sediment-hosted aquifers and enrichment of novel symbionts in the deep terrestrial subsurface.</title>
        <authorList>
            <person name="Probst A.J."/>
            <person name="Ladd B."/>
            <person name="Jarett J.K."/>
            <person name="Geller-Mcgrath D.E."/>
            <person name="Sieber C.M.K."/>
            <person name="Emerson J.B."/>
            <person name="Anantharaman K."/>
            <person name="Thomas B.C."/>
            <person name="Malmstrom R."/>
            <person name="Stieglmeier M."/>
            <person name="Klingl A."/>
            <person name="Woyke T."/>
            <person name="Ryan C.M."/>
            <person name="Banfield J.F."/>
        </authorList>
    </citation>
    <scope>NUCLEOTIDE SEQUENCE [LARGE SCALE GENOMIC DNA]</scope>
</reference>
<protein>
    <recommendedName>
        <fullName evidence="3">Nucleotidyl transferase AbiEii/AbiGii toxin family protein</fullName>
    </recommendedName>
</protein>
<dbReference type="InterPro" id="IPR014942">
    <property type="entry name" value="AbiEii"/>
</dbReference>
<dbReference type="AlphaFoldDB" id="A0A2H0WKW2"/>
<dbReference type="Pfam" id="PF08843">
    <property type="entry name" value="AbiEii"/>
    <property type="match status" value="2"/>
</dbReference>
<sequence length="204" mass="24102">MFTEAVPGALKSNLELLSKEKFIKEFYLAGGTSVALQLGHRVSYDLDFFTPKTFNEERIIQNLSDLGNLKIDQRTEQTILGILNNVKVSFFFYRYSLLFNPLVWQGIRLADLRDVACMKIDAVQSRGTKRDFIDLYAIIKNGYTLEELLELFKKKYKRVRYNEIHIRKSLIYFVDAEKEKMPKMLKSFEWREIKKFFISEVKKL</sequence>
<evidence type="ECO:0008006" key="3">
    <source>
        <dbReference type="Google" id="ProtNLM"/>
    </source>
</evidence>
<name>A0A2H0WKW2_9BACT</name>
<proteinExistence type="predicted"/>
<evidence type="ECO:0000313" key="1">
    <source>
        <dbReference type="EMBL" id="PIS13301.1"/>
    </source>
</evidence>